<accession>A0A2P5A5Z3</accession>
<name>A0A2P5A5Z3_PARAD</name>
<keyword evidence="2" id="KW-1185">Reference proteome</keyword>
<dbReference type="Proteomes" id="UP000237105">
    <property type="component" value="Unassembled WGS sequence"/>
</dbReference>
<evidence type="ECO:0000313" key="1">
    <source>
        <dbReference type="EMBL" id="PON31963.1"/>
    </source>
</evidence>
<dbReference type="EMBL" id="JXTB01000891">
    <property type="protein sequence ID" value="PON31963.1"/>
    <property type="molecule type" value="Genomic_DNA"/>
</dbReference>
<sequence>MVSFLKFGHFSNLQCYSYDNFPKSDVFEIFVVEIGMTK</sequence>
<dbReference type="AlphaFoldDB" id="A0A2P5A5Z3"/>
<evidence type="ECO:0000313" key="2">
    <source>
        <dbReference type="Proteomes" id="UP000237105"/>
    </source>
</evidence>
<gene>
    <name evidence="1" type="ORF">PanWU01x14_365430</name>
</gene>
<protein>
    <submittedName>
        <fullName evidence="1">Uncharacterized protein</fullName>
    </submittedName>
</protein>
<proteinExistence type="predicted"/>
<comment type="caution">
    <text evidence="1">The sequence shown here is derived from an EMBL/GenBank/DDBJ whole genome shotgun (WGS) entry which is preliminary data.</text>
</comment>
<organism evidence="1 2">
    <name type="scientific">Parasponia andersonii</name>
    <name type="common">Sponia andersonii</name>
    <dbReference type="NCBI Taxonomy" id="3476"/>
    <lineage>
        <taxon>Eukaryota</taxon>
        <taxon>Viridiplantae</taxon>
        <taxon>Streptophyta</taxon>
        <taxon>Embryophyta</taxon>
        <taxon>Tracheophyta</taxon>
        <taxon>Spermatophyta</taxon>
        <taxon>Magnoliopsida</taxon>
        <taxon>eudicotyledons</taxon>
        <taxon>Gunneridae</taxon>
        <taxon>Pentapetalae</taxon>
        <taxon>rosids</taxon>
        <taxon>fabids</taxon>
        <taxon>Rosales</taxon>
        <taxon>Cannabaceae</taxon>
        <taxon>Parasponia</taxon>
    </lineage>
</organism>
<reference evidence="2" key="1">
    <citation type="submission" date="2016-06" db="EMBL/GenBank/DDBJ databases">
        <title>Parallel loss of symbiosis genes in relatives of nitrogen-fixing non-legume Parasponia.</title>
        <authorList>
            <person name="Van Velzen R."/>
            <person name="Holmer R."/>
            <person name="Bu F."/>
            <person name="Rutten L."/>
            <person name="Van Zeijl A."/>
            <person name="Liu W."/>
            <person name="Santuari L."/>
            <person name="Cao Q."/>
            <person name="Sharma T."/>
            <person name="Shen D."/>
            <person name="Roswanjaya Y."/>
            <person name="Wardhani T."/>
            <person name="Kalhor M.S."/>
            <person name="Jansen J."/>
            <person name="Van den Hoogen J."/>
            <person name="Gungor B."/>
            <person name="Hartog M."/>
            <person name="Hontelez J."/>
            <person name="Verver J."/>
            <person name="Yang W.-C."/>
            <person name="Schijlen E."/>
            <person name="Repin R."/>
            <person name="Schilthuizen M."/>
            <person name="Schranz E."/>
            <person name="Heidstra R."/>
            <person name="Miyata K."/>
            <person name="Fedorova E."/>
            <person name="Kohlen W."/>
            <person name="Bisseling T."/>
            <person name="Smit S."/>
            <person name="Geurts R."/>
        </authorList>
    </citation>
    <scope>NUCLEOTIDE SEQUENCE [LARGE SCALE GENOMIC DNA]</scope>
    <source>
        <strain evidence="2">cv. WU1-14</strain>
    </source>
</reference>